<dbReference type="EMBL" id="CP016617">
    <property type="protein sequence ID" value="ANY82210.1"/>
    <property type="molecule type" value="Genomic_DNA"/>
</dbReference>
<organism evidence="1">
    <name type="scientific">Microvirga ossetica</name>
    <dbReference type="NCBI Taxonomy" id="1882682"/>
    <lineage>
        <taxon>Bacteria</taxon>
        <taxon>Pseudomonadati</taxon>
        <taxon>Pseudomonadota</taxon>
        <taxon>Alphaproteobacteria</taxon>
        <taxon>Hyphomicrobiales</taxon>
        <taxon>Methylobacteriaceae</taxon>
        <taxon>Microvirga</taxon>
    </lineage>
</organism>
<accession>A0A1B2EQI7</accession>
<geneLocation type="plasmid" evidence="1">
    <name>unnamed1</name>
</geneLocation>
<proteinExistence type="predicted"/>
<evidence type="ECO:0000313" key="1">
    <source>
        <dbReference type="EMBL" id="ANY82210.1"/>
    </source>
</evidence>
<dbReference type="EMBL" id="CP016617">
    <property type="protein sequence ID" value="ANY82882.1"/>
    <property type="molecule type" value="Genomic_DNA"/>
</dbReference>
<name>A0A1B2EQI7_9HYPH</name>
<gene>
    <name evidence="1" type="ORF">BB934_28125</name>
    <name evidence="2" type="ORF">BB934_32145</name>
</gene>
<keyword evidence="1" id="KW-0614">Plasmid</keyword>
<reference evidence="1" key="1">
    <citation type="submission" date="2016-07" db="EMBL/GenBank/DDBJ databases">
        <title>Microvirga ossetica sp. nov. a new species of rhizobia isolated from root nodules of the legume species Vicia alpestris Steven originated from North Ossetia region in the Caucasus.</title>
        <authorList>
            <person name="Safronova V.I."/>
            <person name="Kuznetsova I.G."/>
            <person name="Sazanova A.L."/>
            <person name="Belimov A."/>
            <person name="Andronov E."/>
            <person name="Osledkin Y.S."/>
            <person name="Onishchuk O.P."/>
            <person name="Kurchak O.N."/>
            <person name="Shaposhnikov A.I."/>
            <person name="Willems A."/>
            <person name="Tikhonovich I.A."/>
        </authorList>
    </citation>
    <scope>NUCLEOTIDE SEQUENCE [LARGE SCALE GENOMIC DNA]</scope>
    <source>
        <strain evidence="1">V5/3M</strain>
        <plasmid evidence="1">unnamed1</plasmid>
    </source>
</reference>
<sequence>MMARAGRELAIAEHPQFTAQRRLAHSDPELVPDPLHQILQPPTHHAMGGWNRTLLHQGQQGLAVAGLELAGIAWCRAIDQGFGSMGVEPHHPVPHRLQPDTTDPCRLGPRAALIDLGQRQQPPALSCIAGSSGQSPKPGCIIVRAKLDPWAHGEPPGHHHGVRPALV</sequence>
<dbReference type="KEGG" id="moc:BB934_28125"/>
<dbReference type="KEGG" id="moc:BB934_32145"/>
<evidence type="ECO:0000313" key="2">
    <source>
        <dbReference type="EMBL" id="ANY82882.1"/>
    </source>
</evidence>
<protein>
    <submittedName>
        <fullName evidence="1">Uncharacterized protein</fullName>
    </submittedName>
</protein>
<dbReference type="AlphaFoldDB" id="A0A1B2EQI7"/>